<dbReference type="PANTHER" id="PTHR33740">
    <property type="entry name" value="GPI-ANCHORED ADHESIN-LIKE PROTEIN"/>
    <property type="match status" value="1"/>
</dbReference>
<organism evidence="3">
    <name type="scientific">Aegilops tauschii</name>
    <name type="common">Tausch's goatgrass</name>
    <name type="synonym">Aegilops squarrosa</name>
    <dbReference type="NCBI Taxonomy" id="37682"/>
    <lineage>
        <taxon>Eukaryota</taxon>
        <taxon>Viridiplantae</taxon>
        <taxon>Streptophyta</taxon>
        <taxon>Embryophyta</taxon>
        <taxon>Tracheophyta</taxon>
        <taxon>Spermatophyta</taxon>
        <taxon>Magnoliopsida</taxon>
        <taxon>Liliopsida</taxon>
        <taxon>Poales</taxon>
        <taxon>Poaceae</taxon>
        <taxon>BOP clade</taxon>
        <taxon>Pooideae</taxon>
        <taxon>Triticodae</taxon>
        <taxon>Triticeae</taxon>
        <taxon>Triticinae</taxon>
        <taxon>Aegilops</taxon>
    </lineage>
</organism>
<dbReference type="AlphaFoldDB" id="N1QVA9"/>
<keyword evidence="1" id="KW-0175">Coiled coil</keyword>
<dbReference type="SUPFAM" id="SSF101447">
    <property type="entry name" value="Formin homology 2 domain (FH2 domain)"/>
    <property type="match status" value="1"/>
</dbReference>
<dbReference type="EnsemblPlants" id="EMT14262">
    <property type="protein sequence ID" value="EMT14262"/>
    <property type="gene ID" value="F775_16016"/>
</dbReference>
<protein>
    <recommendedName>
        <fullName evidence="4">SLH domain-containing protein</fullName>
    </recommendedName>
</protein>
<sequence length="688" mass="76017">MATATPYPPPPPPPPPPPRHHAPLLPQLRRRAAAKVSASWVPAAAGNSDDGLGGWWLPEQPAEKGRAGFGKAIVVGLGASAAIALAGITWRSPSSRKCLQQLIGAPLHYVQEKLSVPDSTEIPEDDASVRELGTIDVSRVNVHERNATSPDDSSQNHIPAGGVRISFTVPVDPMHEEALSILKKLQIIENDASSGDFCTRREFARWFVKLCSKLERKRMHRIIPNLITSGSFESAFDDVDFDDPDFLYIQSLGESGIVPSKLSSFFGTSANGSQSANTNSNFLPESYLSRFDLVNWKLLVEYPFASELDQKMLSKNVHTLDLSAWPDVTASVFVDLFGGDHSIVSKVFGNTRRLQHHKPVTKAQAAAALTSGRMEEVVRDELNRLEAENQSRLSAMGEMMEELINRGDIKQYWEVKIKKEQDRGFEVEKHLQDVLHELANERTDQEKEIADLLKEKSALERQNQELVCLRSEVDGMYDRLATESLEVMADEENLEKLSSDMSSKHQAVTEAKSYLEAEKEALTMLRSWVEQEAARVHERAEVLERAFFVVPVLVAWVAATQEKFLGAPFCDDVLSWARIARIDEPVLGAALHMIELSWLHLQTKAHEGDPARQVHPLEPAACGDQVLGALGANYDLCFSIATSHSVFMILSSKMACVSARALGSDMSGTCSWATVNDQCSFLNISGMI</sequence>
<feature type="coiled-coil region" evidence="1">
    <location>
        <begin position="428"/>
        <end position="472"/>
    </location>
</feature>
<evidence type="ECO:0000256" key="2">
    <source>
        <dbReference type="SAM" id="MobiDB-lite"/>
    </source>
</evidence>
<proteinExistence type="predicted"/>
<dbReference type="PANTHER" id="PTHR33740:SF1">
    <property type="entry name" value="SLH DOMAIN PROTEIN"/>
    <property type="match status" value="1"/>
</dbReference>
<feature type="region of interest" description="Disordered" evidence="2">
    <location>
        <begin position="1"/>
        <end position="24"/>
    </location>
</feature>
<evidence type="ECO:0000313" key="3">
    <source>
        <dbReference type="EnsemblPlants" id="EMT14262"/>
    </source>
</evidence>
<evidence type="ECO:0000256" key="1">
    <source>
        <dbReference type="SAM" id="Coils"/>
    </source>
</evidence>
<evidence type="ECO:0008006" key="4">
    <source>
        <dbReference type="Google" id="ProtNLM"/>
    </source>
</evidence>
<feature type="compositionally biased region" description="Pro residues" evidence="2">
    <location>
        <begin position="1"/>
        <end position="17"/>
    </location>
</feature>
<name>N1QVA9_AEGTA</name>
<reference evidence="3" key="1">
    <citation type="submission" date="2015-06" db="UniProtKB">
        <authorList>
            <consortium name="EnsemblPlants"/>
        </authorList>
    </citation>
    <scope>IDENTIFICATION</scope>
</reference>
<accession>N1QVA9</accession>